<dbReference type="Proteomes" id="UP000321304">
    <property type="component" value="Unassembled WGS sequence"/>
</dbReference>
<keyword evidence="3" id="KW-1185">Reference proteome</keyword>
<dbReference type="InterPro" id="IPR012337">
    <property type="entry name" value="RNaseH-like_sf"/>
</dbReference>
<dbReference type="Gene3D" id="3.30.420.10">
    <property type="entry name" value="Ribonuclease H-like superfamily/Ribonuclease H"/>
    <property type="match status" value="1"/>
</dbReference>
<gene>
    <name evidence="2" type="ORF">FBZ93_10519</name>
</gene>
<evidence type="ECO:0000313" key="3">
    <source>
        <dbReference type="Proteomes" id="UP000321304"/>
    </source>
</evidence>
<feature type="domain" description="Integrase catalytic" evidence="1">
    <location>
        <begin position="6"/>
        <end position="49"/>
    </location>
</feature>
<dbReference type="AlphaFoldDB" id="A0A560LXN3"/>
<dbReference type="EMBL" id="VITY01000005">
    <property type="protein sequence ID" value="TWC00227.1"/>
    <property type="molecule type" value="Genomic_DNA"/>
</dbReference>
<dbReference type="InterPro" id="IPR036397">
    <property type="entry name" value="RNaseH_sf"/>
</dbReference>
<sequence length="74" mass="8571">MNRTIKDATVTRFYYESHDQLRGHLADFVAAYNYGRRLKTLKGLTPYEFVCKAWASQSGRFTLNPLQQMPGLNI</sequence>
<accession>A0A560LXN3</accession>
<organism evidence="2 3">
    <name type="scientific">Bradyrhizobium macuxiense</name>
    <dbReference type="NCBI Taxonomy" id="1755647"/>
    <lineage>
        <taxon>Bacteria</taxon>
        <taxon>Pseudomonadati</taxon>
        <taxon>Pseudomonadota</taxon>
        <taxon>Alphaproteobacteria</taxon>
        <taxon>Hyphomicrobiales</taxon>
        <taxon>Nitrobacteraceae</taxon>
        <taxon>Bradyrhizobium</taxon>
    </lineage>
</organism>
<evidence type="ECO:0000259" key="1">
    <source>
        <dbReference type="Pfam" id="PF13333"/>
    </source>
</evidence>
<dbReference type="GO" id="GO:0003676">
    <property type="term" value="F:nucleic acid binding"/>
    <property type="evidence" value="ECO:0007669"/>
    <property type="project" value="InterPro"/>
</dbReference>
<protein>
    <submittedName>
        <fullName evidence="2">Integrase-like protein</fullName>
    </submittedName>
</protein>
<dbReference type="Pfam" id="PF13333">
    <property type="entry name" value="rve_2"/>
    <property type="match status" value="1"/>
</dbReference>
<name>A0A560LXN3_9BRAD</name>
<reference evidence="2 3" key="1">
    <citation type="submission" date="2019-06" db="EMBL/GenBank/DDBJ databases">
        <title>Genomic Encyclopedia of Type Strains, Phase IV (KMG-V): Genome sequencing to study the core and pangenomes of soil and plant-associated prokaryotes.</title>
        <authorList>
            <person name="Whitman W."/>
        </authorList>
    </citation>
    <scope>NUCLEOTIDE SEQUENCE [LARGE SCALE GENOMIC DNA]</scope>
    <source>
        <strain evidence="2 3">BR 10355</strain>
    </source>
</reference>
<proteinExistence type="predicted"/>
<evidence type="ECO:0000313" key="2">
    <source>
        <dbReference type="EMBL" id="TWC00227.1"/>
    </source>
</evidence>
<comment type="caution">
    <text evidence="2">The sequence shown here is derived from an EMBL/GenBank/DDBJ whole genome shotgun (WGS) entry which is preliminary data.</text>
</comment>
<dbReference type="GO" id="GO:0015074">
    <property type="term" value="P:DNA integration"/>
    <property type="evidence" value="ECO:0007669"/>
    <property type="project" value="InterPro"/>
</dbReference>
<dbReference type="InterPro" id="IPR001584">
    <property type="entry name" value="Integrase_cat-core"/>
</dbReference>
<dbReference type="SUPFAM" id="SSF53098">
    <property type="entry name" value="Ribonuclease H-like"/>
    <property type="match status" value="1"/>
</dbReference>